<proteinExistence type="predicted"/>
<protein>
    <submittedName>
        <fullName evidence="1">Uncharacterized protein</fullName>
    </submittedName>
</protein>
<reference evidence="1 2" key="1">
    <citation type="journal article" date="2019" name="Nat. Ecol. Evol.">
        <title>Megaphylogeny resolves global patterns of mushroom evolution.</title>
        <authorList>
            <person name="Varga T."/>
            <person name="Krizsan K."/>
            <person name="Foldi C."/>
            <person name="Dima B."/>
            <person name="Sanchez-Garcia M."/>
            <person name="Sanchez-Ramirez S."/>
            <person name="Szollosi G.J."/>
            <person name="Szarkandi J.G."/>
            <person name="Papp V."/>
            <person name="Albert L."/>
            <person name="Andreopoulos W."/>
            <person name="Angelini C."/>
            <person name="Antonin V."/>
            <person name="Barry K.W."/>
            <person name="Bougher N.L."/>
            <person name="Buchanan P."/>
            <person name="Buyck B."/>
            <person name="Bense V."/>
            <person name="Catcheside P."/>
            <person name="Chovatia M."/>
            <person name="Cooper J."/>
            <person name="Damon W."/>
            <person name="Desjardin D."/>
            <person name="Finy P."/>
            <person name="Geml J."/>
            <person name="Haridas S."/>
            <person name="Hughes K."/>
            <person name="Justo A."/>
            <person name="Karasinski D."/>
            <person name="Kautmanova I."/>
            <person name="Kiss B."/>
            <person name="Kocsube S."/>
            <person name="Kotiranta H."/>
            <person name="LaButti K.M."/>
            <person name="Lechner B.E."/>
            <person name="Liimatainen K."/>
            <person name="Lipzen A."/>
            <person name="Lukacs Z."/>
            <person name="Mihaltcheva S."/>
            <person name="Morgado L.N."/>
            <person name="Niskanen T."/>
            <person name="Noordeloos M.E."/>
            <person name="Ohm R.A."/>
            <person name="Ortiz-Santana B."/>
            <person name="Ovrebo C."/>
            <person name="Racz N."/>
            <person name="Riley R."/>
            <person name="Savchenko A."/>
            <person name="Shiryaev A."/>
            <person name="Soop K."/>
            <person name="Spirin V."/>
            <person name="Szebenyi C."/>
            <person name="Tomsovsky M."/>
            <person name="Tulloss R.E."/>
            <person name="Uehling J."/>
            <person name="Grigoriev I.V."/>
            <person name="Vagvolgyi C."/>
            <person name="Papp T."/>
            <person name="Martin F.M."/>
            <person name="Miettinen O."/>
            <person name="Hibbett D.S."/>
            <person name="Nagy L.G."/>
        </authorList>
    </citation>
    <scope>NUCLEOTIDE SEQUENCE [LARGE SCALE GENOMIC DNA]</scope>
    <source>
        <strain evidence="1 2">CBS 309.79</strain>
    </source>
</reference>
<name>A0A5C3QBG4_9AGAR</name>
<dbReference type="Proteomes" id="UP000305067">
    <property type="component" value="Unassembled WGS sequence"/>
</dbReference>
<dbReference type="EMBL" id="ML178845">
    <property type="protein sequence ID" value="TFK97750.1"/>
    <property type="molecule type" value="Genomic_DNA"/>
</dbReference>
<organism evidence="1 2">
    <name type="scientific">Pterulicium gracile</name>
    <dbReference type="NCBI Taxonomy" id="1884261"/>
    <lineage>
        <taxon>Eukaryota</taxon>
        <taxon>Fungi</taxon>
        <taxon>Dikarya</taxon>
        <taxon>Basidiomycota</taxon>
        <taxon>Agaricomycotina</taxon>
        <taxon>Agaricomycetes</taxon>
        <taxon>Agaricomycetidae</taxon>
        <taxon>Agaricales</taxon>
        <taxon>Pleurotineae</taxon>
        <taxon>Pterulaceae</taxon>
        <taxon>Pterulicium</taxon>
    </lineage>
</organism>
<dbReference type="AlphaFoldDB" id="A0A5C3QBG4"/>
<evidence type="ECO:0000313" key="1">
    <source>
        <dbReference type="EMBL" id="TFK97750.1"/>
    </source>
</evidence>
<keyword evidence="2" id="KW-1185">Reference proteome</keyword>
<sequence length="287" mass="32688">MSGHLLLTRRRTQRTRNVVTVTNAEMNLLHRHTLGPDSESLKDLAHRLVNYRCKWDRACVELQRQPERAAELEEEYACLAPHQGQEHVLLGEKGNSASYPEGVTKWVNNPTLLFETLRIQDEELYGQDPTTIEGWFWHSTMAFGSYTRLRACIMSTFSRTNVRVRKAFTKYYTTISNSRPSTPPNTHNPATTAAAALLTPPPEPASGSRAWNNISIEGYAPPAYTQHAWLPSSNYDTLCQFSCWYPSTFMRDIILPSIAQYCTLDHSLAVRRWAHSRDARVCTPFPS</sequence>
<evidence type="ECO:0000313" key="2">
    <source>
        <dbReference type="Proteomes" id="UP000305067"/>
    </source>
</evidence>
<gene>
    <name evidence="1" type="ORF">BDV98DRAFT_574139</name>
</gene>
<accession>A0A5C3QBG4</accession>